<dbReference type="STRING" id="930146.SAMN05192533_1156"/>
<accession>A0A1H8HFB2</accession>
<evidence type="ECO:0000313" key="1">
    <source>
        <dbReference type="EMBL" id="SEN54961.1"/>
    </source>
</evidence>
<sequence>MFRHFIASNSFEHKIECFCADRHHAGQVTIQIGDIIELTNERKFIEEQGWYFLICMSDGRHFYLALEDLENYYVSGYLFSLVDLELKVNYCKYKINVALDTGDEATFMEFTCKLMKSRQLKEEIEKHLEHIEA</sequence>
<dbReference type="OrthoDB" id="2867457at2"/>
<protein>
    <recommendedName>
        <fullName evidence="3">IDEAL domain-containing protein</fullName>
    </recommendedName>
</protein>
<keyword evidence="2" id="KW-1185">Reference proteome</keyword>
<gene>
    <name evidence="1" type="ORF">SAMN05192533_1156</name>
</gene>
<evidence type="ECO:0000313" key="2">
    <source>
        <dbReference type="Proteomes" id="UP000198553"/>
    </source>
</evidence>
<dbReference type="RefSeq" id="WP_090748895.1">
    <property type="nucleotide sequence ID" value="NZ_FOBW01000015.1"/>
</dbReference>
<dbReference type="EMBL" id="FOBW01000015">
    <property type="protein sequence ID" value="SEN54961.1"/>
    <property type="molecule type" value="Genomic_DNA"/>
</dbReference>
<proteinExistence type="predicted"/>
<dbReference type="AlphaFoldDB" id="A0A1H8HFB2"/>
<name>A0A1H8HFB2_9BACI</name>
<organism evidence="1 2">
    <name type="scientific">Mesobacillus persicus</name>
    <dbReference type="NCBI Taxonomy" id="930146"/>
    <lineage>
        <taxon>Bacteria</taxon>
        <taxon>Bacillati</taxon>
        <taxon>Bacillota</taxon>
        <taxon>Bacilli</taxon>
        <taxon>Bacillales</taxon>
        <taxon>Bacillaceae</taxon>
        <taxon>Mesobacillus</taxon>
    </lineage>
</organism>
<reference evidence="2" key="1">
    <citation type="submission" date="2016-10" db="EMBL/GenBank/DDBJ databases">
        <authorList>
            <person name="Varghese N."/>
            <person name="Submissions S."/>
        </authorList>
    </citation>
    <scope>NUCLEOTIDE SEQUENCE [LARGE SCALE GENOMIC DNA]</scope>
    <source>
        <strain evidence="2">B48,IBRC-M 10115,DSM 25386,CECT 8001</strain>
    </source>
</reference>
<dbReference type="Proteomes" id="UP000198553">
    <property type="component" value="Unassembled WGS sequence"/>
</dbReference>
<evidence type="ECO:0008006" key="3">
    <source>
        <dbReference type="Google" id="ProtNLM"/>
    </source>
</evidence>